<dbReference type="CDD" id="cd14345">
    <property type="entry name" value="UBA_UBXD7"/>
    <property type="match status" value="1"/>
</dbReference>
<dbReference type="SUPFAM" id="SSF46934">
    <property type="entry name" value="UBA-like"/>
    <property type="match status" value="1"/>
</dbReference>
<dbReference type="InterPro" id="IPR006577">
    <property type="entry name" value="UAS"/>
</dbReference>
<dbReference type="CDD" id="cd02958">
    <property type="entry name" value="UAS"/>
    <property type="match status" value="1"/>
</dbReference>
<dbReference type="SMART" id="SM00594">
    <property type="entry name" value="UAS"/>
    <property type="match status" value="1"/>
</dbReference>
<dbReference type="AlphaFoldDB" id="A0A8J1V0K4"/>
<protein>
    <submittedName>
        <fullName evidence="1">Uncharacterized protein</fullName>
    </submittedName>
</protein>
<dbReference type="EMBL" id="CAIIXF020000004">
    <property type="protein sequence ID" value="CAH1782183.1"/>
    <property type="molecule type" value="Genomic_DNA"/>
</dbReference>
<dbReference type="InterPro" id="IPR050730">
    <property type="entry name" value="UBX_domain-protein"/>
</dbReference>
<dbReference type="InterPro" id="IPR036249">
    <property type="entry name" value="Thioredoxin-like_sf"/>
</dbReference>
<dbReference type="PANTHER" id="PTHR23322">
    <property type="entry name" value="FAS-ASSOCIATED PROTEIN"/>
    <property type="match status" value="1"/>
</dbReference>
<gene>
    <name evidence="1" type="ORF">OFUS_LOCUS8659</name>
</gene>
<keyword evidence="2" id="KW-1185">Reference proteome</keyword>
<dbReference type="InterPro" id="IPR009060">
    <property type="entry name" value="UBA-like_sf"/>
</dbReference>
<dbReference type="Gene3D" id="3.40.30.10">
    <property type="entry name" value="Glutaredoxin"/>
    <property type="match status" value="1"/>
</dbReference>
<dbReference type="Pfam" id="PF14555">
    <property type="entry name" value="UBA_4"/>
    <property type="match status" value="1"/>
</dbReference>
<dbReference type="SUPFAM" id="SSF52833">
    <property type="entry name" value="Thioredoxin-like"/>
    <property type="match status" value="1"/>
</dbReference>
<reference evidence="1" key="1">
    <citation type="submission" date="2022-03" db="EMBL/GenBank/DDBJ databases">
        <authorList>
            <person name="Martin C."/>
        </authorList>
    </citation>
    <scope>NUCLEOTIDE SEQUENCE</scope>
</reference>
<evidence type="ECO:0000313" key="2">
    <source>
        <dbReference type="Proteomes" id="UP000749559"/>
    </source>
</evidence>
<dbReference type="GO" id="GO:0043130">
    <property type="term" value="F:ubiquitin binding"/>
    <property type="evidence" value="ECO:0007669"/>
    <property type="project" value="TreeGrafter"/>
</dbReference>
<evidence type="ECO:0000313" key="1">
    <source>
        <dbReference type="EMBL" id="CAH1782183.1"/>
    </source>
</evidence>
<proteinExistence type="predicted"/>
<dbReference type="Pfam" id="PF13899">
    <property type="entry name" value="Thioredoxin_7"/>
    <property type="match status" value="1"/>
</dbReference>
<dbReference type="Proteomes" id="UP000749559">
    <property type="component" value="Unassembled WGS sequence"/>
</dbReference>
<sequence>MASSNNGFEALADQFCAITGEGRAVAVSMLEACNNDLQMAIGMHVDGTSTNQNDDIVALPQASTNQRAESRKRAGSPIMLDDDNSLGADGVRAPIPQKTEKLVDDYTFSFGNRGRRRIAKSVFDGFRDFQAEARQQEESLGFVTPSASGSSSDPVFLKSSKKKTLEDLFRPPIDLMFKGSFHSAREQGSSTNKWLMVNIQNVQEFSCQVLNRDIWNNHAVKTIIETHFIFWQVYQDSEEGRKYRQFYKVLDWPYVAILDPQTGKF</sequence>
<dbReference type="OrthoDB" id="270602at2759"/>
<organism evidence="1 2">
    <name type="scientific">Owenia fusiformis</name>
    <name type="common">Polychaete worm</name>
    <dbReference type="NCBI Taxonomy" id="6347"/>
    <lineage>
        <taxon>Eukaryota</taxon>
        <taxon>Metazoa</taxon>
        <taxon>Spiralia</taxon>
        <taxon>Lophotrochozoa</taxon>
        <taxon>Annelida</taxon>
        <taxon>Polychaeta</taxon>
        <taxon>Sedentaria</taxon>
        <taxon>Canalipalpata</taxon>
        <taxon>Sabellida</taxon>
        <taxon>Oweniida</taxon>
        <taxon>Oweniidae</taxon>
        <taxon>Owenia</taxon>
    </lineage>
</organism>
<comment type="caution">
    <text evidence="1">The sequence shown here is derived from an EMBL/GenBank/DDBJ whole genome shotgun (WGS) entry which is preliminary data.</text>
</comment>
<dbReference type="GO" id="GO:0043161">
    <property type="term" value="P:proteasome-mediated ubiquitin-dependent protein catabolic process"/>
    <property type="evidence" value="ECO:0007669"/>
    <property type="project" value="TreeGrafter"/>
</dbReference>
<dbReference type="Gene3D" id="1.10.8.10">
    <property type="entry name" value="DNA helicase RuvA subunit, C-terminal domain"/>
    <property type="match status" value="1"/>
</dbReference>
<dbReference type="GO" id="GO:0005634">
    <property type="term" value="C:nucleus"/>
    <property type="evidence" value="ECO:0007669"/>
    <property type="project" value="TreeGrafter"/>
</dbReference>
<dbReference type="PANTHER" id="PTHR23322:SF6">
    <property type="entry name" value="UBX DOMAIN-CONTAINING PROTEIN 7"/>
    <property type="match status" value="1"/>
</dbReference>
<accession>A0A8J1V0K4</accession>
<name>A0A8J1V0K4_OWEFU</name>